<dbReference type="KEGG" id="bko:CKF48_11805"/>
<evidence type="ECO:0000313" key="2">
    <source>
        <dbReference type="EMBL" id="ASV67932.1"/>
    </source>
</evidence>
<dbReference type="OrthoDB" id="1683959at2"/>
<dbReference type="EMBL" id="CP022983">
    <property type="protein sequence ID" value="ASV67932.1"/>
    <property type="molecule type" value="Genomic_DNA"/>
</dbReference>
<feature type="transmembrane region" description="Helical" evidence="1">
    <location>
        <begin position="67"/>
        <end position="85"/>
    </location>
</feature>
<feature type="transmembrane region" description="Helical" evidence="1">
    <location>
        <begin position="40"/>
        <end position="61"/>
    </location>
</feature>
<feature type="transmembrane region" description="Helical" evidence="1">
    <location>
        <begin position="188"/>
        <end position="206"/>
    </location>
</feature>
<evidence type="ECO:0008006" key="4">
    <source>
        <dbReference type="Google" id="ProtNLM"/>
    </source>
</evidence>
<accession>A0A248TII4</accession>
<gene>
    <name evidence="2" type="ORF">CKF48_11805</name>
</gene>
<evidence type="ECO:0000313" key="3">
    <source>
        <dbReference type="Proteomes" id="UP000215137"/>
    </source>
</evidence>
<name>A0A248TII4_9BACI</name>
<dbReference type="AlphaFoldDB" id="A0A248TII4"/>
<dbReference type="RefSeq" id="WP_095371501.1">
    <property type="nucleotide sequence ID" value="NZ_CANMJM010000009.1"/>
</dbReference>
<reference evidence="2 3" key="1">
    <citation type="submission" date="2017-08" db="EMBL/GenBank/DDBJ databases">
        <title>Complete Genome Sequence of Bacillus kochii Oregon-R-modENCODE STRAIN BDGP4, isolated from Drosophila melanogaster gut.</title>
        <authorList>
            <person name="Wan K.H."/>
            <person name="Yu C."/>
            <person name="Park S."/>
            <person name="Hammonds A.S."/>
            <person name="Booth B.W."/>
            <person name="Celniker S.E."/>
        </authorList>
    </citation>
    <scope>NUCLEOTIDE SEQUENCE [LARGE SCALE GENOMIC DNA]</scope>
    <source>
        <strain evidence="2 3">BDGP4</strain>
    </source>
</reference>
<evidence type="ECO:0000256" key="1">
    <source>
        <dbReference type="SAM" id="Phobius"/>
    </source>
</evidence>
<feature type="transmembrane region" description="Helical" evidence="1">
    <location>
        <begin position="130"/>
        <end position="150"/>
    </location>
</feature>
<keyword evidence="1" id="KW-1133">Transmembrane helix</keyword>
<organism evidence="2 3">
    <name type="scientific">Cytobacillus kochii</name>
    <dbReference type="NCBI Taxonomy" id="859143"/>
    <lineage>
        <taxon>Bacteria</taxon>
        <taxon>Bacillati</taxon>
        <taxon>Bacillota</taxon>
        <taxon>Bacilli</taxon>
        <taxon>Bacillales</taxon>
        <taxon>Bacillaceae</taxon>
        <taxon>Cytobacillus</taxon>
    </lineage>
</organism>
<keyword evidence="1" id="KW-0472">Membrane</keyword>
<sequence length="216" mass="25345">MDFILDHKWEFFIAAEVIFWISILSFLILRYWFKLNKLSFLFFGIFIVNDLWIATMGFMDYMRTGEFTSYQVVILIVIVYAFTYGKSDFRKLDRFIQKKVANWRGETINIEDQVKELDGKEFAAVERKHFFMHLLIFLGVHILLALFLGLSNQFSTISSIGDFFQQWFASSNAAFPFDHSATNNLSRIWTIILVIDGLISFSYTIFPKESKKHASS</sequence>
<keyword evidence="3" id="KW-1185">Reference proteome</keyword>
<proteinExistence type="predicted"/>
<protein>
    <recommendedName>
        <fullName evidence="4">Integral membrane protein</fullName>
    </recommendedName>
</protein>
<keyword evidence="1" id="KW-0812">Transmembrane</keyword>
<dbReference type="Proteomes" id="UP000215137">
    <property type="component" value="Chromosome"/>
</dbReference>
<dbReference type="GeneID" id="97218238"/>
<feature type="transmembrane region" description="Helical" evidence="1">
    <location>
        <begin position="12"/>
        <end position="33"/>
    </location>
</feature>